<sequence>MPWCALDLRRDHRLLAHEGVDEPIERWHHLACQIEPNERLVGFPKATLKLAVNYERWPGGSQSPADSTKNEVFTNKIRW</sequence>
<evidence type="ECO:0000313" key="3">
    <source>
        <dbReference type="Proteomes" id="UP000294576"/>
    </source>
</evidence>
<organism evidence="2 3">
    <name type="scientific">Rhizobium sullae</name>
    <name type="common">Rhizobium hedysari</name>
    <dbReference type="NCBI Taxonomy" id="50338"/>
    <lineage>
        <taxon>Bacteria</taxon>
        <taxon>Pseudomonadati</taxon>
        <taxon>Pseudomonadota</taxon>
        <taxon>Alphaproteobacteria</taxon>
        <taxon>Hyphomicrobiales</taxon>
        <taxon>Rhizobiaceae</taxon>
        <taxon>Rhizobium/Agrobacterium group</taxon>
        <taxon>Rhizobium</taxon>
    </lineage>
</organism>
<proteinExistence type="predicted"/>
<reference evidence="2 3" key="1">
    <citation type="submission" date="2019-03" db="EMBL/GenBank/DDBJ databases">
        <title>Genomic Encyclopedia of Type Strains, Phase IV (KMG-V): Genome sequencing to study the core and pangenomes of soil and plant-associated prokaryotes.</title>
        <authorList>
            <person name="Whitman W."/>
        </authorList>
    </citation>
    <scope>NUCLEOTIDE SEQUENCE [LARGE SCALE GENOMIC DNA]</scope>
    <source>
        <strain evidence="2 3">Hc14</strain>
    </source>
</reference>
<dbReference type="EMBL" id="SMBH01000017">
    <property type="protein sequence ID" value="TCU11718.1"/>
    <property type="molecule type" value="Genomic_DNA"/>
</dbReference>
<feature type="region of interest" description="Disordered" evidence="1">
    <location>
        <begin position="58"/>
        <end position="79"/>
    </location>
</feature>
<protein>
    <submittedName>
        <fullName evidence="2">Uncharacterized protein</fullName>
    </submittedName>
</protein>
<dbReference type="Proteomes" id="UP000294576">
    <property type="component" value="Unassembled WGS sequence"/>
</dbReference>
<gene>
    <name evidence="2" type="ORF">EV132_11758</name>
</gene>
<accession>A0A4R3PVN4</accession>
<name>A0A4R3PVN4_RHISU</name>
<dbReference type="AlphaFoldDB" id="A0A4R3PVN4"/>
<feature type="compositionally biased region" description="Polar residues" evidence="1">
    <location>
        <begin position="60"/>
        <end position="73"/>
    </location>
</feature>
<evidence type="ECO:0000256" key="1">
    <source>
        <dbReference type="SAM" id="MobiDB-lite"/>
    </source>
</evidence>
<comment type="caution">
    <text evidence="2">The sequence shown here is derived from an EMBL/GenBank/DDBJ whole genome shotgun (WGS) entry which is preliminary data.</text>
</comment>
<evidence type="ECO:0000313" key="2">
    <source>
        <dbReference type="EMBL" id="TCU11718.1"/>
    </source>
</evidence>